<feature type="transmembrane region" description="Helical" evidence="2">
    <location>
        <begin position="101"/>
        <end position="121"/>
    </location>
</feature>
<feature type="transmembrane region" description="Helical" evidence="2">
    <location>
        <begin position="336"/>
        <end position="356"/>
    </location>
</feature>
<reference evidence="3" key="1">
    <citation type="submission" date="2023-06" db="EMBL/GenBank/DDBJ databases">
        <authorList>
            <person name="Noh H."/>
        </authorList>
    </citation>
    <scope>NUCLEOTIDE SEQUENCE</scope>
    <source>
        <strain evidence="3">DUCC20226</strain>
    </source>
</reference>
<evidence type="ECO:0000256" key="2">
    <source>
        <dbReference type="SAM" id="Phobius"/>
    </source>
</evidence>
<feature type="region of interest" description="Disordered" evidence="1">
    <location>
        <begin position="1"/>
        <end position="67"/>
    </location>
</feature>
<evidence type="ECO:0008006" key="5">
    <source>
        <dbReference type="Google" id="ProtNLM"/>
    </source>
</evidence>
<dbReference type="EMBL" id="JAUJFL010000005">
    <property type="protein sequence ID" value="KAK2603408.1"/>
    <property type="molecule type" value="Genomic_DNA"/>
</dbReference>
<sequence>MSPNCSPETLQPPEDIGRHLDVSSESAEMATRSDDTLVCCGEPQESGSDDQTHNEKTNHSRPPCRPHSHHRLCATVDTLTVVKRGRTNFAPAKQTLLKNSLLGIVGFLELANAGDFAANVWNEVPVPAYAVALMAVGGIFALLMSVFAFRDALLSWPNVCVLLEQRRRLRHERVERLKEEDESRKQQTLDVDVLLEVVWRELGTETISRFGLDLLLGAGAVMIGVGTLMAIGGTNKKVWFASNLLSGYVGNAPLALYALINCAWACYICLKARQHWAAAAALLERKREKGRGLDEQDHPAWAAVRRRARNVQLYSAITGVASILGGVGSLMTATMWYGYAILIPVIISSVLCNVWWRHGLGYDRPLFGDDARDMSAASLMSEIEYVALAQDAFKRDQAMAAGEVGADVESLESVLGLIVANDLFEDFCLRLLRDKELASGLFPLDHASFTIEAAGLLEAARKQHAGCVLSAAKKCVREDGLRRFQSRERYLAETLMTFLYMSHSGAWRRCSGPALHV</sequence>
<feature type="transmembrane region" description="Helical" evidence="2">
    <location>
        <begin position="252"/>
        <end position="270"/>
    </location>
</feature>
<feature type="transmembrane region" description="Helical" evidence="2">
    <location>
        <begin position="127"/>
        <end position="149"/>
    </location>
</feature>
<dbReference type="AlphaFoldDB" id="A0AAD9W146"/>
<evidence type="ECO:0000313" key="3">
    <source>
        <dbReference type="EMBL" id="KAK2603408.1"/>
    </source>
</evidence>
<name>A0AAD9W146_PHOAM</name>
<proteinExistence type="predicted"/>
<feature type="transmembrane region" description="Helical" evidence="2">
    <location>
        <begin position="210"/>
        <end position="232"/>
    </location>
</feature>
<keyword evidence="4" id="KW-1185">Reference proteome</keyword>
<dbReference type="Proteomes" id="UP001265746">
    <property type="component" value="Unassembled WGS sequence"/>
</dbReference>
<accession>A0AAD9W146</accession>
<organism evidence="3 4">
    <name type="scientific">Phomopsis amygdali</name>
    <name type="common">Fusicoccum amygdali</name>
    <dbReference type="NCBI Taxonomy" id="1214568"/>
    <lineage>
        <taxon>Eukaryota</taxon>
        <taxon>Fungi</taxon>
        <taxon>Dikarya</taxon>
        <taxon>Ascomycota</taxon>
        <taxon>Pezizomycotina</taxon>
        <taxon>Sordariomycetes</taxon>
        <taxon>Sordariomycetidae</taxon>
        <taxon>Diaporthales</taxon>
        <taxon>Diaporthaceae</taxon>
        <taxon>Diaporthe</taxon>
    </lineage>
</organism>
<feature type="transmembrane region" description="Helical" evidence="2">
    <location>
        <begin position="311"/>
        <end position="330"/>
    </location>
</feature>
<protein>
    <recommendedName>
        <fullName evidence="5">Integral membrane protein</fullName>
    </recommendedName>
</protein>
<comment type="caution">
    <text evidence="3">The sequence shown here is derived from an EMBL/GenBank/DDBJ whole genome shotgun (WGS) entry which is preliminary data.</text>
</comment>
<evidence type="ECO:0000256" key="1">
    <source>
        <dbReference type="SAM" id="MobiDB-lite"/>
    </source>
</evidence>
<evidence type="ECO:0000313" key="4">
    <source>
        <dbReference type="Proteomes" id="UP001265746"/>
    </source>
</evidence>
<keyword evidence="2" id="KW-0472">Membrane</keyword>
<gene>
    <name evidence="3" type="ORF">N8I77_009870</name>
</gene>
<keyword evidence="2" id="KW-0812">Transmembrane</keyword>
<keyword evidence="2" id="KW-1133">Transmembrane helix</keyword>